<evidence type="ECO:0000256" key="5">
    <source>
        <dbReference type="ARBA" id="ARBA00023110"/>
    </source>
</evidence>
<dbReference type="InterPro" id="IPR001179">
    <property type="entry name" value="PPIase_FKBP_dom"/>
</dbReference>
<dbReference type="GO" id="GO:0003755">
    <property type="term" value="F:peptidyl-prolyl cis-trans isomerase activity"/>
    <property type="evidence" value="ECO:0007669"/>
    <property type="project" value="UniProtKB-KW"/>
</dbReference>
<dbReference type="SMART" id="SM00028">
    <property type="entry name" value="TPR"/>
    <property type="match status" value="3"/>
</dbReference>
<protein>
    <recommendedName>
        <fullName evidence="2 7">peptidylprolyl isomerase</fullName>
        <ecNumber evidence="2 7">5.2.1.8</ecNumber>
    </recommendedName>
</protein>
<comment type="catalytic activity">
    <reaction evidence="1 7">
        <text>[protein]-peptidylproline (omega=180) = [protein]-peptidylproline (omega=0)</text>
        <dbReference type="Rhea" id="RHEA:16237"/>
        <dbReference type="Rhea" id="RHEA-COMP:10747"/>
        <dbReference type="Rhea" id="RHEA-COMP:10748"/>
        <dbReference type="ChEBI" id="CHEBI:83833"/>
        <dbReference type="ChEBI" id="CHEBI:83834"/>
        <dbReference type="EC" id="5.2.1.8"/>
    </reaction>
</comment>
<keyword evidence="4 8" id="KW-0802">TPR repeat</keyword>
<dbReference type="AlphaFoldDB" id="A0A6B2L6K6"/>
<dbReference type="SUPFAM" id="SSF54534">
    <property type="entry name" value="FKBP-like"/>
    <property type="match status" value="2"/>
</dbReference>
<dbReference type="SUPFAM" id="SSF48452">
    <property type="entry name" value="TPR-like"/>
    <property type="match status" value="1"/>
</dbReference>
<dbReference type="PANTHER" id="PTHR46512:SF9">
    <property type="entry name" value="PEPTIDYLPROLYL ISOMERASE"/>
    <property type="match status" value="1"/>
</dbReference>
<dbReference type="PROSITE" id="PS50059">
    <property type="entry name" value="FKBP_PPIASE"/>
    <property type="match status" value="2"/>
</dbReference>
<organism evidence="10">
    <name type="scientific">Arcella intermedia</name>
    <dbReference type="NCBI Taxonomy" id="1963864"/>
    <lineage>
        <taxon>Eukaryota</taxon>
        <taxon>Amoebozoa</taxon>
        <taxon>Tubulinea</taxon>
        <taxon>Elardia</taxon>
        <taxon>Arcellinida</taxon>
        <taxon>Sphaerothecina</taxon>
        <taxon>Arcellidae</taxon>
        <taxon>Arcella</taxon>
    </lineage>
</organism>
<dbReference type="InterPro" id="IPR046357">
    <property type="entry name" value="PPIase_dom_sf"/>
</dbReference>
<feature type="repeat" description="TPR" evidence="8">
    <location>
        <begin position="319"/>
        <end position="352"/>
    </location>
</feature>
<feature type="domain" description="PPIase FKBP-type" evidence="9">
    <location>
        <begin position="17"/>
        <end position="105"/>
    </location>
</feature>
<feature type="domain" description="PPIase FKBP-type" evidence="9">
    <location>
        <begin position="133"/>
        <end position="217"/>
    </location>
</feature>
<dbReference type="PROSITE" id="PS50005">
    <property type="entry name" value="TPR"/>
    <property type="match status" value="2"/>
</dbReference>
<proteinExistence type="predicted"/>
<dbReference type="Pfam" id="PF00254">
    <property type="entry name" value="FKBP_C"/>
    <property type="match status" value="2"/>
</dbReference>
<evidence type="ECO:0000256" key="7">
    <source>
        <dbReference type="PROSITE-ProRule" id="PRU00277"/>
    </source>
</evidence>
<evidence type="ECO:0000259" key="9">
    <source>
        <dbReference type="PROSITE" id="PS50059"/>
    </source>
</evidence>
<name>A0A6B2L6K6_9EUKA</name>
<dbReference type="Gene3D" id="1.25.40.10">
    <property type="entry name" value="Tetratricopeptide repeat domain"/>
    <property type="match status" value="1"/>
</dbReference>
<dbReference type="Gene3D" id="3.10.50.40">
    <property type="match status" value="2"/>
</dbReference>
<feature type="repeat" description="TPR" evidence="8">
    <location>
        <begin position="285"/>
        <end position="318"/>
    </location>
</feature>
<reference evidence="10" key="1">
    <citation type="journal article" date="2020" name="J. Eukaryot. Microbiol.">
        <title>De novo Sequencing, Assembly and Annotation of the Transcriptome for the Free-Living Testate Amoeba Arcella intermedia.</title>
        <authorList>
            <person name="Ribeiro G.M."/>
            <person name="Porfirio-Sousa A.L."/>
            <person name="Maurer-Alcala X.X."/>
            <person name="Katz L.A."/>
            <person name="Lahr D.J.G."/>
        </authorList>
    </citation>
    <scope>NUCLEOTIDE SEQUENCE</scope>
</reference>
<keyword evidence="5 7" id="KW-0697">Rotamase</keyword>
<dbReference type="InterPro" id="IPR050754">
    <property type="entry name" value="FKBP4/5/8-like"/>
</dbReference>
<dbReference type="PANTHER" id="PTHR46512">
    <property type="entry name" value="PEPTIDYLPROLYL ISOMERASE"/>
    <property type="match status" value="1"/>
</dbReference>
<evidence type="ECO:0000256" key="8">
    <source>
        <dbReference type="PROSITE-ProRule" id="PRU00339"/>
    </source>
</evidence>
<evidence type="ECO:0000256" key="1">
    <source>
        <dbReference type="ARBA" id="ARBA00000971"/>
    </source>
</evidence>
<dbReference type="EMBL" id="GIBP01003663">
    <property type="protein sequence ID" value="NDV32632.1"/>
    <property type="molecule type" value="Transcribed_RNA"/>
</dbReference>
<evidence type="ECO:0000256" key="3">
    <source>
        <dbReference type="ARBA" id="ARBA00022737"/>
    </source>
</evidence>
<accession>A0A6B2L6K6</accession>
<evidence type="ECO:0000256" key="6">
    <source>
        <dbReference type="ARBA" id="ARBA00023235"/>
    </source>
</evidence>
<sequence>MKKVIQPGSQGGGPKDGFQVTVHYKTELQSGKLLESTWDLGEPFRFKVGVGQVLKAWDLAVKSMSKGEIAHILVHPRHLAGSTRLFAEIPPNEYLQFTIELLSFETEIQLVPDGGITKSVVADGARWELPLFESTCHVSYRMSGMDGTLFEEARKAIRIGDDDLPAGMENAIQTMKIGEHAVFKIKGEYAFGAEGNKALKIGPHTDIIFDVKLDHFTKEKEFWEMESFTEKENVAMARKNEGNKFFNASKFNLAIKKYQKALSFFKSMNDLSPTEKGVVESNILLPCYLNLAAAFLKTSDYKEAKSNAKHALSIDPKSVKALWRLGCAQTELGEWEDAKKCFEDALQIEPDNKAVKASSANLKKLISEQNKAKNMYKNFFT</sequence>
<evidence type="ECO:0000256" key="2">
    <source>
        <dbReference type="ARBA" id="ARBA00013194"/>
    </source>
</evidence>
<keyword evidence="6 7" id="KW-0413">Isomerase</keyword>
<dbReference type="InterPro" id="IPR011990">
    <property type="entry name" value="TPR-like_helical_dom_sf"/>
</dbReference>
<dbReference type="PROSITE" id="PS50293">
    <property type="entry name" value="TPR_REGION"/>
    <property type="match status" value="1"/>
</dbReference>
<evidence type="ECO:0000313" key="10">
    <source>
        <dbReference type="EMBL" id="NDV32632.1"/>
    </source>
</evidence>
<evidence type="ECO:0000256" key="4">
    <source>
        <dbReference type="ARBA" id="ARBA00022803"/>
    </source>
</evidence>
<dbReference type="Pfam" id="PF14559">
    <property type="entry name" value="TPR_19"/>
    <property type="match status" value="1"/>
</dbReference>
<keyword evidence="3" id="KW-0677">Repeat</keyword>
<dbReference type="EC" id="5.2.1.8" evidence="2 7"/>
<dbReference type="InterPro" id="IPR019734">
    <property type="entry name" value="TPR_rpt"/>
</dbReference>